<dbReference type="OrthoDB" id="2083380at2"/>
<accession>A0A229URK9</accession>
<protein>
    <recommendedName>
        <fullName evidence="1">SnoaL-like domain-containing protein</fullName>
    </recommendedName>
</protein>
<evidence type="ECO:0000313" key="2">
    <source>
        <dbReference type="EMBL" id="OXM85539.1"/>
    </source>
</evidence>
<dbReference type="SUPFAM" id="SSF54427">
    <property type="entry name" value="NTF2-like"/>
    <property type="match status" value="1"/>
</dbReference>
<dbReference type="Proteomes" id="UP000215509">
    <property type="component" value="Unassembled WGS sequence"/>
</dbReference>
<dbReference type="InterPro" id="IPR032710">
    <property type="entry name" value="NTF2-like_dom_sf"/>
</dbReference>
<dbReference type="Pfam" id="PF12680">
    <property type="entry name" value="SnoaL_2"/>
    <property type="match status" value="1"/>
</dbReference>
<dbReference type="EMBL" id="NMQW01000021">
    <property type="protein sequence ID" value="OXM85539.1"/>
    <property type="molecule type" value="Genomic_DNA"/>
</dbReference>
<evidence type="ECO:0000259" key="1">
    <source>
        <dbReference type="Pfam" id="PF12680"/>
    </source>
</evidence>
<evidence type="ECO:0000313" key="3">
    <source>
        <dbReference type="Proteomes" id="UP000215509"/>
    </source>
</evidence>
<proteinExistence type="predicted"/>
<dbReference type="Gene3D" id="3.10.450.50">
    <property type="match status" value="1"/>
</dbReference>
<comment type="caution">
    <text evidence="2">The sequence shown here is derived from an EMBL/GenBank/DDBJ whole genome shotgun (WGS) entry which is preliminary data.</text>
</comment>
<dbReference type="InterPro" id="IPR037401">
    <property type="entry name" value="SnoaL-like"/>
</dbReference>
<sequence length="145" mass="16947">MREASREIFSKFCNSFLKKDMNQFIELFDDDALFEFPFALKGFTQKLEGKAAIYEYIKDFPQKFDISRFSEPTFHFTSNPNIMVIEFGIEEAQVLTTGKPYFQKYISVIETRGNKIVHYKDYWNPVVGLVALLDTASIQKVLDEQ</sequence>
<reference evidence="2 3" key="1">
    <citation type="submission" date="2017-07" db="EMBL/GenBank/DDBJ databases">
        <title>Genome sequencing and assembly of Paenibacillus rigui.</title>
        <authorList>
            <person name="Mayilraj S."/>
        </authorList>
    </citation>
    <scope>NUCLEOTIDE SEQUENCE [LARGE SCALE GENOMIC DNA]</scope>
    <source>
        <strain evidence="2 3">JCM 16352</strain>
    </source>
</reference>
<gene>
    <name evidence="2" type="ORF">CF651_15155</name>
</gene>
<keyword evidence="3" id="KW-1185">Reference proteome</keyword>
<organism evidence="2 3">
    <name type="scientific">Paenibacillus rigui</name>
    <dbReference type="NCBI Taxonomy" id="554312"/>
    <lineage>
        <taxon>Bacteria</taxon>
        <taxon>Bacillati</taxon>
        <taxon>Bacillota</taxon>
        <taxon>Bacilli</taxon>
        <taxon>Bacillales</taxon>
        <taxon>Paenibacillaceae</taxon>
        <taxon>Paenibacillus</taxon>
    </lineage>
</organism>
<feature type="domain" description="SnoaL-like" evidence="1">
    <location>
        <begin position="11"/>
        <end position="119"/>
    </location>
</feature>
<dbReference type="AlphaFoldDB" id="A0A229URK9"/>
<name>A0A229URK9_9BACL</name>